<reference evidence="7" key="2">
    <citation type="journal article" date="2022" name="Hortic Res">
        <title>The genome of Dioscorea zingiberensis sheds light on the biosynthesis, origin and evolution of the medicinally important diosgenin saponins.</title>
        <authorList>
            <person name="Li Y."/>
            <person name="Tan C."/>
            <person name="Li Z."/>
            <person name="Guo J."/>
            <person name="Li S."/>
            <person name="Chen X."/>
            <person name="Wang C."/>
            <person name="Dai X."/>
            <person name="Yang H."/>
            <person name="Song W."/>
            <person name="Hou L."/>
            <person name="Xu J."/>
            <person name="Tong Z."/>
            <person name="Xu A."/>
            <person name="Yuan X."/>
            <person name="Wang W."/>
            <person name="Yang Q."/>
            <person name="Chen L."/>
            <person name="Sun Z."/>
            <person name="Wang K."/>
            <person name="Pan B."/>
            <person name="Chen J."/>
            <person name="Bao Y."/>
            <person name="Liu F."/>
            <person name="Qi X."/>
            <person name="Gang D.R."/>
            <person name="Wen J."/>
            <person name="Li J."/>
        </authorList>
    </citation>
    <scope>NUCLEOTIDE SEQUENCE</scope>
    <source>
        <strain evidence="7">Dzin_1.0</strain>
    </source>
</reference>
<evidence type="ECO:0000313" key="8">
    <source>
        <dbReference type="Proteomes" id="UP001085076"/>
    </source>
</evidence>
<dbReference type="PANTHER" id="PTHR31415">
    <property type="entry name" value="OS05G0367900 PROTEIN"/>
    <property type="match status" value="1"/>
</dbReference>
<evidence type="ECO:0000313" key="7">
    <source>
        <dbReference type="EMBL" id="KAJ0973352.1"/>
    </source>
</evidence>
<dbReference type="OrthoDB" id="1889094at2759"/>
<reference evidence="7" key="1">
    <citation type="submission" date="2021-03" db="EMBL/GenBank/DDBJ databases">
        <authorList>
            <person name="Li Z."/>
            <person name="Yang C."/>
        </authorList>
    </citation>
    <scope>NUCLEOTIDE SEQUENCE</scope>
    <source>
        <strain evidence="7">Dzin_1.0</strain>
        <tissue evidence="7">Leaf</tissue>
    </source>
</reference>
<evidence type="ECO:0000256" key="2">
    <source>
        <dbReference type="ARBA" id="ARBA00022692"/>
    </source>
</evidence>
<evidence type="ECO:0000256" key="5">
    <source>
        <dbReference type="SAM" id="Phobius"/>
    </source>
</evidence>
<keyword evidence="8" id="KW-1185">Reference proteome</keyword>
<keyword evidence="4 5" id="KW-0472">Membrane</keyword>
<dbReference type="InterPro" id="IPR004864">
    <property type="entry name" value="LEA_2"/>
</dbReference>
<sequence length="218" mass="24721">MAEQKHGDLNGRRSYRSMGRRSSDCGLCWLCCSLLKLIISIAITVGAVIFAIWLVFRPNEIKVHVDNATLSRFTLTANSTLLYNLTLAMTVRNPNRRIAIYYDYVEAQAFYSGERFGLTTVPPFYQGHKTSSQLSPEFHGKQPALTSVNATFTREKGEGSFYVDVNLYTKIRLKVWIFKIHGLKPEIRCNVKLPAPAPARKNTTTIKFETTKCDVDLF</sequence>
<evidence type="ECO:0000256" key="1">
    <source>
        <dbReference type="ARBA" id="ARBA00004167"/>
    </source>
</evidence>
<evidence type="ECO:0000259" key="6">
    <source>
        <dbReference type="Pfam" id="PF03168"/>
    </source>
</evidence>
<dbReference type="InterPro" id="IPR044839">
    <property type="entry name" value="NDR1-like"/>
</dbReference>
<dbReference type="PANTHER" id="PTHR31415:SF4">
    <property type="entry name" value="NDR1_HIN1-LIKE PROTEIN 3"/>
    <property type="match status" value="1"/>
</dbReference>
<dbReference type="Pfam" id="PF03168">
    <property type="entry name" value="LEA_2"/>
    <property type="match status" value="1"/>
</dbReference>
<name>A0A9D5HEL0_9LILI</name>
<dbReference type="AlphaFoldDB" id="A0A9D5HEL0"/>
<comment type="caution">
    <text evidence="7">The sequence shown here is derived from an EMBL/GenBank/DDBJ whole genome shotgun (WGS) entry which is preliminary data.</text>
</comment>
<dbReference type="GO" id="GO:0005886">
    <property type="term" value="C:plasma membrane"/>
    <property type="evidence" value="ECO:0007669"/>
    <property type="project" value="TreeGrafter"/>
</dbReference>
<evidence type="ECO:0000256" key="3">
    <source>
        <dbReference type="ARBA" id="ARBA00022989"/>
    </source>
</evidence>
<dbReference type="EMBL" id="JAGGNH010000005">
    <property type="protein sequence ID" value="KAJ0973352.1"/>
    <property type="molecule type" value="Genomic_DNA"/>
</dbReference>
<feature type="domain" description="Late embryogenesis abundant protein LEA-2 subgroup" evidence="6">
    <location>
        <begin position="90"/>
        <end position="191"/>
    </location>
</feature>
<keyword evidence="3 5" id="KW-1133">Transmembrane helix</keyword>
<dbReference type="GO" id="GO:0009506">
    <property type="term" value="C:plasmodesma"/>
    <property type="evidence" value="ECO:0007669"/>
    <property type="project" value="TreeGrafter"/>
</dbReference>
<dbReference type="Proteomes" id="UP001085076">
    <property type="component" value="Miscellaneous, Linkage group lg05"/>
</dbReference>
<gene>
    <name evidence="7" type="ORF">J5N97_021311</name>
</gene>
<accession>A0A9D5HEL0</accession>
<feature type="transmembrane region" description="Helical" evidence="5">
    <location>
        <begin position="26"/>
        <end position="56"/>
    </location>
</feature>
<dbReference type="GO" id="GO:0098542">
    <property type="term" value="P:defense response to other organism"/>
    <property type="evidence" value="ECO:0007669"/>
    <property type="project" value="InterPro"/>
</dbReference>
<comment type="subcellular location">
    <subcellularLocation>
        <location evidence="1">Membrane</location>
        <topology evidence="1">Single-pass membrane protein</topology>
    </subcellularLocation>
</comment>
<evidence type="ECO:0000256" key="4">
    <source>
        <dbReference type="ARBA" id="ARBA00023136"/>
    </source>
</evidence>
<protein>
    <recommendedName>
        <fullName evidence="6">Late embryogenesis abundant protein LEA-2 subgroup domain-containing protein</fullName>
    </recommendedName>
</protein>
<proteinExistence type="predicted"/>
<keyword evidence="2 5" id="KW-0812">Transmembrane</keyword>
<organism evidence="7 8">
    <name type="scientific">Dioscorea zingiberensis</name>
    <dbReference type="NCBI Taxonomy" id="325984"/>
    <lineage>
        <taxon>Eukaryota</taxon>
        <taxon>Viridiplantae</taxon>
        <taxon>Streptophyta</taxon>
        <taxon>Embryophyta</taxon>
        <taxon>Tracheophyta</taxon>
        <taxon>Spermatophyta</taxon>
        <taxon>Magnoliopsida</taxon>
        <taxon>Liliopsida</taxon>
        <taxon>Dioscoreales</taxon>
        <taxon>Dioscoreaceae</taxon>
        <taxon>Dioscorea</taxon>
    </lineage>
</organism>